<dbReference type="Proteomes" id="UP001165085">
    <property type="component" value="Unassembled WGS sequence"/>
</dbReference>
<dbReference type="PANTHER" id="PTHR46734:SF1">
    <property type="entry name" value="TELOMERIC REPEAT-BINDING FACTOR 1"/>
    <property type="match status" value="1"/>
</dbReference>
<accession>A0A9W7B705</accession>
<keyword evidence="1" id="KW-0539">Nucleus</keyword>
<dbReference type="InterPro" id="IPR001005">
    <property type="entry name" value="SANT/Myb"/>
</dbReference>
<dbReference type="CDD" id="cd00167">
    <property type="entry name" value="SANT"/>
    <property type="match status" value="2"/>
</dbReference>
<keyword evidence="5" id="KW-1185">Reference proteome</keyword>
<evidence type="ECO:0000313" key="4">
    <source>
        <dbReference type="EMBL" id="GMH80755.1"/>
    </source>
</evidence>
<dbReference type="Pfam" id="PF13921">
    <property type="entry name" value="Myb_DNA-bind_6"/>
    <property type="match status" value="2"/>
</dbReference>
<feature type="compositionally biased region" description="Basic and acidic residues" evidence="2">
    <location>
        <begin position="308"/>
        <end position="342"/>
    </location>
</feature>
<evidence type="ECO:0000256" key="2">
    <source>
        <dbReference type="SAM" id="MobiDB-lite"/>
    </source>
</evidence>
<gene>
    <name evidence="4" type="ORF">TrST_g14363</name>
</gene>
<dbReference type="PANTHER" id="PTHR46734">
    <property type="entry name" value="TELOMERIC REPEAT-BINDING FACTOR 1 TERF1"/>
    <property type="match status" value="1"/>
</dbReference>
<dbReference type="EMBL" id="BRXY01000249">
    <property type="protein sequence ID" value="GMH80755.1"/>
    <property type="molecule type" value="Genomic_DNA"/>
</dbReference>
<proteinExistence type="predicted"/>
<comment type="caution">
    <text evidence="4">The sequence shown here is derived from an EMBL/GenBank/DDBJ whole genome shotgun (WGS) entry which is preliminary data.</text>
</comment>
<feature type="region of interest" description="Disordered" evidence="2">
    <location>
        <begin position="379"/>
        <end position="403"/>
    </location>
</feature>
<feature type="domain" description="Myb-like" evidence="3">
    <location>
        <begin position="476"/>
        <end position="521"/>
    </location>
</feature>
<dbReference type="InterPro" id="IPR052450">
    <property type="entry name" value="TRBD-Containing_Protein"/>
</dbReference>
<feature type="compositionally biased region" description="Basic and acidic residues" evidence="2">
    <location>
        <begin position="389"/>
        <end position="398"/>
    </location>
</feature>
<evidence type="ECO:0000259" key="3">
    <source>
        <dbReference type="PROSITE" id="PS50090"/>
    </source>
</evidence>
<dbReference type="InterPro" id="IPR009057">
    <property type="entry name" value="Homeodomain-like_sf"/>
</dbReference>
<dbReference type="SUPFAM" id="SSF46689">
    <property type="entry name" value="Homeodomain-like"/>
    <property type="match status" value="1"/>
</dbReference>
<protein>
    <recommendedName>
        <fullName evidence="3">Myb-like domain-containing protein</fullName>
    </recommendedName>
</protein>
<name>A0A9W7B705_9STRA</name>
<reference evidence="5" key="1">
    <citation type="journal article" date="2023" name="Commun. Biol.">
        <title>Genome analysis of Parmales, the sister group of diatoms, reveals the evolutionary specialization of diatoms from phago-mixotrophs to photoautotrophs.</title>
        <authorList>
            <person name="Ban H."/>
            <person name="Sato S."/>
            <person name="Yoshikawa S."/>
            <person name="Yamada K."/>
            <person name="Nakamura Y."/>
            <person name="Ichinomiya M."/>
            <person name="Sato N."/>
            <person name="Blanc-Mathieu R."/>
            <person name="Endo H."/>
            <person name="Kuwata A."/>
            <person name="Ogata H."/>
        </authorList>
    </citation>
    <scope>NUCLEOTIDE SEQUENCE [LARGE SCALE GENOMIC DNA]</scope>
    <source>
        <strain evidence="5">NIES 3701</strain>
    </source>
</reference>
<feature type="region of interest" description="Disordered" evidence="2">
    <location>
        <begin position="305"/>
        <end position="342"/>
    </location>
</feature>
<evidence type="ECO:0000313" key="5">
    <source>
        <dbReference type="Proteomes" id="UP001165085"/>
    </source>
</evidence>
<dbReference type="SMART" id="SM00717">
    <property type="entry name" value="SANT"/>
    <property type="match status" value="2"/>
</dbReference>
<dbReference type="Gene3D" id="1.10.10.60">
    <property type="entry name" value="Homeodomain-like"/>
    <property type="match status" value="2"/>
</dbReference>
<sequence>MTDGELKTLVNYTITPASTLGRIYLSLGSEDLLKRSIESLIRLRRALVQDKLRRKSGSERSYNYWEHICANVPECLWSLYDPGVGGIIYATWVQGSCPCNRCASFNELRGESKLHAFIQKVGKTAARGAANLTALEQILRRYPLSNNGKGVAQSLWRLSDDPATMLVVMGKGELTNIHEVDIHKIVLPGLMNIGQHTETVESLSGCEMAKRAFLTGAWMKAKGKGVRMCGPMVDSDGNITEIIDLDRSMCLERDSTFYRAFLEGNELPKKDAEEIIESCKIHEVASTRRLSGVGIVSLPATTLKLRSSGKEEREREEREQKERERKERERKEREERKKEDAVARKDNGFERLDFTDAGGTLRTSYWRKATAGRVLGPYGLPGSSPFPRKAAEEETEPRKTKKKRNSIGFVWTEEENDALLKGVGKYGLDFERIRDDNDKVLADRTPSALKQYLYRKYPAKLKEARAATPRKQGILWTSEEDATLTRGMEVHGKDWEKIISENDVLKRRTPNALEIRYSRFLI</sequence>
<dbReference type="PROSITE" id="PS50090">
    <property type="entry name" value="MYB_LIKE"/>
    <property type="match status" value="1"/>
</dbReference>
<dbReference type="AlphaFoldDB" id="A0A9W7B705"/>
<evidence type="ECO:0000256" key="1">
    <source>
        <dbReference type="ARBA" id="ARBA00023242"/>
    </source>
</evidence>
<organism evidence="4 5">
    <name type="scientific">Triparma strigata</name>
    <dbReference type="NCBI Taxonomy" id="1606541"/>
    <lineage>
        <taxon>Eukaryota</taxon>
        <taxon>Sar</taxon>
        <taxon>Stramenopiles</taxon>
        <taxon>Ochrophyta</taxon>
        <taxon>Bolidophyceae</taxon>
        <taxon>Parmales</taxon>
        <taxon>Triparmaceae</taxon>
        <taxon>Triparma</taxon>
    </lineage>
</organism>